<sequence>MWCQTNIGVWVCALRWVGGCDIHAYLQDIDFHLQTVANVTTRDQLYLLRITSSHEVRSFLDRQPDKIKEDYQQLQKALIKAFSDPESEQGLFTALDLKQGRHETTEAYYNRLRQEDFNFKTLFLRNLHPAVSHHLGALVCPREMSIQQLRDLA</sequence>
<evidence type="ECO:0000313" key="2">
    <source>
        <dbReference type="EMBL" id="KAK2838869.1"/>
    </source>
</evidence>
<feature type="chain" id="PRO_5041706368" evidence="1">
    <location>
        <begin position="20"/>
        <end position="153"/>
    </location>
</feature>
<protein>
    <submittedName>
        <fullName evidence="2">Uncharacterized protein</fullName>
    </submittedName>
</protein>
<comment type="caution">
    <text evidence="2">The sequence shown here is derived from an EMBL/GenBank/DDBJ whole genome shotgun (WGS) entry which is preliminary data.</text>
</comment>
<proteinExistence type="predicted"/>
<dbReference type="Proteomes" id="UP001187315">
    <property type="component" value="Unassembled WGS sequence"/>
</dbReference>
<evidence type="ECO:0000256" key="1">
    <source>
        <dbReference type="SAM" id="SignalP"/>
    </source>
</evidence>
<name>A0AA88MLF0_TACVA</name>
<organism evidence="2 3">
    <name type="scientific">Tachysurus vachellii</name>
    <name type="common">Darkbarbel catfish</name>
    <name type="synonym">Pelteobagrus vachellii</name>
    <dbReference type="NCBI Taxonomy" id="175792"/>
    <lineage>
        <taxon>Eukaryota</taxon>
        <taxon>Metazoa</taxon>
        <taxon>Chordata</taxon>
        <taxon>Craniata</taxon>
        <taxon>Vertebrata</taxon>
        <taxon>Euteleostomi</taxon>
        <taxon>Actinopterygii</taxon>
        <taxon>Neopterygii</taxon>
        <taxon>Teleostei</taxon>
        <taxon>Ostariophysi</taxon>
        <taxon>Siluriformes</taxon>
        <taxon>Bagridae</taxon>
        <taxon>Tachysurus</taxon>
    </lineage>
</organism>
<gene>
    <name evidence="2" type="ORF">Q7C36_013683</name>
</gene>
<keyword evidence="3" id="KW-1185">Reference proteome</keyword>
<evidence type="ECO:0000313" key="3">
    <source>
        <dbReference type="Proteomes" id="UP001187315"/>
    </source>
</evidence>
<dbReference type="EMBL" id="JAVHJS010000013">
    <property type="protein sequence ID" value="KAK2838869.1"/>
    <property type="molecule type" value="Genomic_DNA"/>
</dbReference>
<reference evidence="2" key="1">
    <citation type="submission" date="2023-08" db="EMBL/GenBank/DDBJ databases">
        <title>Pelteobagrus vachellii genome.</title>
        <authorList>
            <person name="Liu H."/>
        </authorList>
    </citation>
    <scope>NUCLEOTIDE SEQUENCE</scope>
    <source>
        <strain evidence="2">PRFRI_2022a</strain>
        <tissue evidence="2">Muscle</tissue>
    </source>
</reference>
<accession>A0AA88MLF0</accession>
<keyword evidence="1" id="KW-0732">Signal</keyword>
<dbReference type="AlphaFoldDB" id="A0AA88MLF0"/>
<feature type="signal peptide" evidence="1">
    <location>
        <begin position="1"/>
        <end position="19"/>
    </location>
</feature>